<reference evidence="5" key="1">
    <citation type="journal article" date="2019" name="Int. J. Syst. Evol. Microbiol.">
        <title>The Global Catalogue of Microorganisms (GCM) 10K type strain sequencing project: providing services to taxonomists for standard genome sequencing and annotation.</title>
        <authorList>
            <consortium name="The Broad Institute Genomics Platform"/>
            <consortium name="The Broad Institute Genome Sequencing Center for Infectious Disease"/>
            <person name="Wu L."/>
            <person name="Ma J."/>
        </authorList>
    </citation>
    <scope>NUCLEOTIDE SEQUENCE [LARGE SCALE GENOMIC DNA]</scope>
    <source>
        <strain evidence="5">LMG 29894</strain>
    </source>
</reference>
<dbReference type="SMART" id="SM00342">
    <property type="entry name" value="HTH_ARAC"/>
    <property type="match status" value="1"/>
</dbReference>
<dbReference type="CDD" id="cd03137">
    <property type="entry name" value="GATase1_AraC_1"/>
    <property type="match status" value="1"/>
</dbReference>
<keyword evidence="1" id="KW-0805">Transcription regulation</keyword>
<dbReference type="RefSeq" id="WP_378162333.1">
    <property type="nucleotide sequence ID" value="NZ_JBHSBU010000001.1"/>
</dbReference>
<dbReference type="Gene3D" id="3.40.50.880">
    <property type="match status" value="1"/>
</dbReference>
<dbReference type="Gene3D" id="1.10.10.60">
    <property type="entry name" value="Homeodomain-like"/>
    <property type="match status" value="1"/>
</dbReference>
<dbReference type="EMBL" id="JBHSBU010000001">
    <property type="protein sequence ID" value="MFC4159028.1"/>
    <property type="molecule type" value="Genomic_DNA"/>
</dbReference>
<keyword evidence="2" id="KW-0804">Transcription</keyword>
<dbReference type="PANTHER" id="PTHR43130:SF3">
    <property type="entry name" value="HTH-TYPE TRANSCRIPTIONAL REGULATOR RV1931C"/>
    <property type="match status" value="1"/>
</dbReference>
<dbReference type="PROSITE" id="PS01124">
    <property type="entry name" value="HTH_ARAC_FAMILY_2"/>
    <property type="match status" value="1"/>
</dbReference>
<dbReference type="Pfam" id="PF12833">
    <property type="entry name" value="HTH_18"/>
    <property type="match status" value="1"/>
</dbReference>
<accession>A0ABV8MLL7</accession>
<dbReference type="InterPro" id="IPR029062">
    <property type="entry name" value="Class_I_gatase-like"/>
</dbReference>
<dbReference type="InterPro" id="IPR052158">
    <property type="entry name" value="INH-QAR"/>
</dbReference>
<gene>
    <name evidence="4" type="primary">ftrA</name>
    <name evidence="4" type="ORF">ACFOW7_06620</name>
</gene>
<dbReference type="SUPFAM" id="SSF52317">
    <property type="entry name" value="Class I glutamine amidotransferase-like"/>
    <property type="match status" value="1"/>
</dbReference>
<dbReference type="Pfam" id="PF01965">
    <property type="entry name" value="DJ-1_PfpI"/>
    <property type="match status" value="1"/>
</dbReference>
<dbReference type="PANTHER" id="PTHR43130">
    <property type="entry name" value="ARAC-FAMILY TRANSCRIPTIONAL REGULATOR"/>
    <property type="match status" value="1"/>
</dbReference>
<dbReference type="SUPFAM" id="SSF46689">
    <property type="entry name" value="Homeodomain-like"/>
    <property type="match status" value="2"/>
</dbReference>
<name>A0ABV8MLL7_9NEIS</name>
<dbReference type="InterPro" id="IPR002818">
    <property type="entry name" value="DJ-1/PfpI"/>
</dbReference>
<dbReference type="InterPro" id="IPR009057">
    <property type="entry name" value="Homeodomain-like_sf"/>
</dbReference>
<comment type="caution">
    <text evidence="4">The sequence shown here is derived from an EMBL/GenBank/DDBJ whole genome shotgun (WGS) entry which is preliminary data.</text>
</comment>
<evidence type="ECO:0000313" key="5">
    <source>
        <dbReference type="Proteomes" id="UP001595791"/>
    </source>
</evidence>
<evidence type="ECO:0000256" key="1">
    <source>
        <dbReference type="ARBA" id="ARBA00023015"/>
    </source>
</evidence>
<dbReference type="InterPro" id="IPR018060">
    <property type="entry name" value="HTH_AraC"/>
</dbReference>
<feature type="domain" description="HTH araC/xylS-type" evidence="3">
    <location>
        <begin position="215"/>
        <end position="313"/>
    </location>
</feature>
<proteinExistence type="predicted"/>
<sequence>MKNHLVVALAYDRLCTFELGCVVEIFALERPELGLDWYRFAVCAVEPGPIRALGGFSIAAPWAPELLAQADTIVIPGWRDPTEQPAEALLDSLRAAHQRGARLASICSGVFVLAAAGLLDGRSATTHWRYARQLAEQFPRIKVQANALYVDEGPLLTSAGSAAGLDMMLHLVRRDHGARVANAVAQRLVIPPHRVGDQAQFVARPLPSDEGARLSRLMEWTRSRLDQPHTLASLAEQAAMSIRTLQRQFQRSTGLSPLAWLIAERVELAKELLETTERPMALIATAAGFGSEESFRRHFRRQVGTSPMAYREHFKGREGN</sequence>
<dbReference type="NCBIfam" id="NF006902">
    <property type="entry name" value="PRK09393.1"/>
    <property type="match status" value="1"/>
</dbReference>
<evidence type="ECO:0000259" key="3">
    <source>
        <dbReference type="PROSITE" id="PS01124"/>
    </source>
</evidence>
<keyword evidence="5" id="KW-1185">Reference proteome</keyword>
<evidence type="ECO:0000256" key="2">
    <source>
        <dbReference type="ARBA" id="ARBA00023163"/>
    </source>
</evidence>
<protein>
    <submittedName>
        <fullName evidence="4">Transcriptional regulator FtrA</fullName>
    </submittedName>
</protein>
<organism evidence="4 5">
    <name type="scientific">Chitinimonas lacunae</name>
    <dbReference type="NCBI Taxonomy" id="1963018"/>
    <lineage>
        <taxon>Bacteria</taxon>
        <taxon>Pseudomonadati</taxon>
        <taxon>Pseudomonadota</taxon>
        <taxon>Betaproteobacteria</taxon>
        <taxon>Neisseriales</taxon>
        <taxon>Chitinibacteraceae</taxon>
        <taxon>Chitinimonas</taxon>
    </lineage>
</organism>
<dbReference type="Proteomes" id="UP001595791">
    <property type="component" value="Unassembled WGS sequence"/>
</dbReference>
<evidence type="ECO:0000313" key="4">
    <source>
        <dbReference type="EMBL" id="MFC4159028.1"/>
    </source>
</evidence>